<dbReference type="AlphaFoldDB" id="A0AAE4CPB4"/>
<dbReference type="RefSeq" id="WP_310272175.1">
    <property type="nucleotide sequence ID" value="NZ_JAVDXW010000001.1"/>
</dbReference>
<accession>A0AAE4CPB4</accession>
<comment type="caution">
    <text evidence="2">The sequence shown here is derived from an EMBL/GenBank/DDBJ whole genome shotgun (WGS) entry which is preliminary data.</text>
</comment>
<evidence type="ECO:0000313" key="2">
    <source>
        <dbReference type="EMBL" id="MDR7301528.1"/>
    </source>
</evidence>
<proteinExistence type="predicted"/>
<feature type="region of interest" description="Disordered" evidence="1">
    <location>
        <begin position="1"/>
        <end position="27"/>
    </location>
</feature>
<name>A0AAE4CPB4_9ACTN</name>
<dbReference type="Proteomes" id="UP001180845">
    <property type="component" value="Unassembled WGS sequence"/>
</dbReference>
<keyword evidence="3" id="KW-1185">Reference proteome</keyword>
<sequence length="64" mass="6985">MASGKKKDSERIDPAWPQVGEADDAPVSELVTDRQGAMSPFGDITFPLAEDSVPYVHPETRVNK</sequence>
<dbReference type="EMBL" id="JAVDXW010000001">
    <property type="protein sequence ID" value="MDR7301528.1"/>
    <property type="molecule type" value="Genomic_DNA"/>
</dbReference>
<reference evidence="2" key="1">
    <citation type="submission" date="2023-07" db="EMBL/GenBank/DDBJ databases">
        <title>Sequencing the genomes of 1000 actinobacteria strains.</title>
        <authorList>
            <person name="Klenk H.-P."/>
        </authorList>
    </citation>
    <scope>NUCLEOTIDE SEQUENCE</scope>
    <source>
        <strain evidence="2">DSM 45977</strain>
    </source>
</reference>
<gene>
    <name evidence="2" type="ORF">JOF55_001709</name>
</gene>
<organism evidence="2 3">
    <name type="scientific">Haloactinomyces albus</name>
    <dbReference type="NCBI Taxonomy" id="1352928"/>
    <lineage>
        <taxon>Bacteria</taxon>
        <taxon>Bacillati</taxon>
        <taxon>Actinomycetota</taxon>
        <taxon>Actinomycetes</taxon>
        <taxon>Actinopolysporales</taxon>
        <taxon>Actinopolysporaceae</taxon>
        <taxon>Haloactinomyces</taxon>
    </lineage>
</organism>
<evidence type="ECO:0000256" key="1">
    <source>
        <dbReference type="SAM" id="MobiDB-lite"/>
    </source>
</evidence>
<protein>
    <submittedName>
        <fullName evidence="2">Uncharacterized protein</fullName>
    </submittedName>
</protein>
<evidence type="ECO:0000313" key="3">
    <source>
        <dbReference type="Proteomes" id="UP001180845"/>
    </source>
</evidence>
<feature type="compositionally biased region" description="Basic and acidic residues" evidence="1">
    <location>
        <begin position="1"/>
        <end position="13"/>
    </location>
</feature>